<gene>
    <name evidence="2" type="ORF">VB738_01600</name>
</gene>
<keyword evidence="1" id="KW-0472">Membrane</keyword>
<sequence length="64" mass="6931">MTWKRLGRGLLFGLAGFLLSTGLSYLLVLQLYTRHDRELAAAMGSFFFFGPIGGAIALVIGLLV</sequence>
<protein>
    <submittedName>
        <fullName evidence="2">Uncharacterized protein</fullName>
    </submittedName>
</protein>
<comment type="caution">
    <text evidence="2">The sequence shown here is derived from an EMBL/GenBank/DDBJ whole genome shotgun (WGS) entry which is preliminary data.</text>
</comment>
<name>A0ABU5RQB2_9CYAN</name>
<evidence type="ECO:0000313" key="3">
    <source>
        <dbReference type="Proteomes" id="UP001304461"/>
    </source>
</evidence>
<dbReference type="RefSeq" id="WP_323304070.1">
    <property type="nucleotide sequence ID" value="NZ_JAYGHX010000001.1"/>
</dbReference>
<dbReference type="Proteomes" id="UP001304461">
    <property type="component" value="Unassembled WGS sequence"/>
</dbReference>
<evidence type="ECO:0000313" key="2">
    <source>
        <dbReference type="EMBL" id="MEA5389945.1"/>
    </source>
</evidence>
<evidence type="ECO:0000256" key="1">
    <source>
        <dbReference type="SAM" id="Phobius"/>
    </source>
</evidence>
<proteinExistence type="predicted"/>
<keyword evidence="1" id="KW-1133">Transmembrane helix</keyword>
<organism evidence="2 3">
    <name type="scientific">Cyanobium gracile UHCC 0139</name>
    <dbReference type="NCBI Taxonomy" id="3110308"/>
    <lineage>
        <taxon>Bacteria</taxon>
        <taxon>Bacillati</taxon>
        <taxon>Cyanobacteriota</taxon>
        <taxon>Cyanophyceae</taxon>
        <taxon>Synechococcales</taxon>
        <taxon>Prochlorococcaceae</taxon>
        <taxon>Cyanobium</taxon>
    </lineage>
</organism>
<accession>A0ABU5RQB2</accession>
<dbReference type="EMBL" id="JAYGHX010000001">
    <property type="protein sequence ID" value="MEA5389945.1"/>
    <property type="molecule type" value="Genomic_DNA"/>
</dbReference>
<reference evidence="2 3" key="1">
    <citation type="submission" date="2023-12" db="EMBL/GenBank/DDBJ databases">
        <title>Baltic Sea Cyanobacteria.</title>
        <authorList>
            <person name="Delbaje E."/>
            <person name="Fewer D.P."/>
            <person name="Shishido T.K."/>
        </authorList>
    </citation>
    <scope>NUCLEOTIDE SEQUENCE [LARGE SCALE GENOMIC DNA]</scope>
    <source>
        <strain evidence="2 3">UHCC 0139</strain>
    </source>
</reference>
<keyword evidence="1" id="KW-0812">Transmembrane</keyword>
<keyword evidence="3" id="KW-1185">Reference proteome</keyword>
<feature type="transmembrane region" description="Helical" evidence="1">
    <location>
        <begin position="40"/>
        <end position="63"/>
    </location>
</feature>